<dbReference type="EMBL" id="FRCY01000003">
    <property type="protein sequence ID" value="SHM74654.1"/>
    <property type="molecule type" value="Genomic_DNA"/>
</dbReference>
<gene>
    <name evidence="1" type="ORF">SAMN04488057_103182</name>
</gene>
<dbReference type="STRING" id="388280.SAMN04488057_103182"/>
<name>A0A1M7L9T5_9BACT</name>
<dbReference type="Proteomes" id="UP000184513">
    <property type="component" value="Unassembled WGS sequence"/>
</dbReference>
<sequence length="71" mass="8308">MQTQNQQDFFLPVCMNGILDYFRNNRFLIKANIRVTSLMLQNASYFRGYLLRFACRSKICIFKKAAGETGM</sequence>
<reference evidence="1 2" key="1">
    <citation type="submission" date="2016-11" db="EMBL/GenBank/DDBJ databases">
        <authorList>
            <person name="Jaros S."/>
            <person name="Januszkiewicz K."/>
            <person name="Wedrychowicz H."/>
        </authorList>
    </citation>
    <scope>NUCLEOTIDE SEQUENCE [LARGE SCALE GENOMIC DNA]</scope>
    <source>
        <strain evidence="1 2">CGMCC 1.6102</strain>
    </source>
</reference>
<proteinExistence type="predicted"/>
<protein>
    <submittedName>
        <fullName evidence="1">Uncharacterized protein</fullName>
    </submittedName>
</protein>
<dbReference type="AlphaFoldDB" id="A0A1M7L9T5"/>
<accession>A0A1M7L9T5</accession>
<keyword evidence="2" id="KW-1185">Reference proteome</keyword>
<evidence type="ECO:0000313" key="1">
    <source>
        <dbReference type="EMBL" id="SHM74654.1"/>
    </source>
</evidence>
<organism evidence="1 2">
    <name type="scientific">Cyclobacterium lianum</name>
    <dbReference type="NCBI Taxonomy" id="388280"/>
    <lineage>
        <taxon>Bacteria</taxon>
        <taxon>Pseudomonadati</taxon>
        <taxon>Bacteroidota</taxon>
        <taxon>Cytophagia</taxon>
        <taxon>Cytophagales</taxon>
        <taxon>Cyclobacteriaceae</taxon>
        <taxon>Cyclobacterium</taxon>
    </lineage>
</organism>
<evidence type="ECO:0000313" key="2">
    <source>
        <dbReference type="Proteomes" id="UP000184513"/>
    </source>
</evidence>